<accession>A0A1H3DCQ6</accession>
<dbReference type="Gene3D" id="3.50.50.60">
    <property type="entry name" value="FAD/NAD(P)-binding domain"/>
    <property type="match status" value="2"/>
</dbReference>
<dbReference type="Proteomes" id="UP000198500">
    <property type="component" value="Unassembled WGS sequence"/>
</dbReference>
<reference evidence="8 9" key="1">
    <citation type="submission" date="2016-10" db="EMBL/GenBank/DDBJ databases">
        <authorList>
            <person name="de Groot N.N."/>
        </authorList>
    </citation>
    <scope>NUCLEOTIDE SEQUENCE [LARGE SCALE GENOMIC DNA]</scope>
    <source>
        <strain evidence="8 9">DSM 19219</strain>
    </source>
</reference>
<dbReference type="Gene3D" id="1.10.1060.10">
    <property type="entry name" value="Alpha-helical ferredoxin"/>
    <property type="match status" value="1"/>
</dbReference>
<evidence type="ECO:0000256" key="5">
    <source>
        <dbReference type="SAM" id="MobiDB-lite"/>
    </source>
</evidence>
<dbReference type="InterPro" id="IPR028261">
    <property type="entry name" value="DPD_II"/>
</dbReference>
<evidence type="ECO:0000259" key="7">
    <source>
        <dbReference type="Pfam" id="PF14691"/>
    </source>
</evidence>
<evidence type="ECO:0000259" key="6">
    <source>
        <dbReference type="Pfam" id="PF07992"/>
    </source>
</evidence>
<dbReference type="PRINTS" id="PR00419">
    <property type="entry name" value="ADXRDTASE"/>
</dbReference>
<keyword evidence="3" id="KW-0314">Glutamate biosynthesis</keyword>
<dbReference type="PANTHER" id="PTHR43100:SF1">
    <property type="entry name" value="GLUTAMATE SYNTHASE [NADPH] SMALL CHAIN"/>
    <property type="match status" value="1"/>
</dbReference>
<dbReference type="InterPro" id="IPR051394">
    <property type="entry name" value="Glutamate_Synthase"/>
</dbReference>
<dbReference type="EMBL" id="FNNI01000006">
    <property type="protein sequence ID" value="SDX64302.1"/>
    <property type="molecule type" value="Genomic_DNA"/>
</dbReference>
<dbReference type="STRING" id="574349.SAMN05443545_106254"/>
<evidence type="ECO:0000313" key="9">
    <source>
        <dbReference type="Proteomes" id="UP000198500"/>
    </source>
</evidence>
<name>A0A1H3DCQ6_9GAMM</name>
<dbReference type="SUPFAM" id="SSF51971">
    <property type="entry name" value="Nucleotide-binding domain"/>
    <property type="match status" value="2"/>
</dbReference>
<protein>
    <submittedName>
        <fullName evidence="8">Glutamate synthase (NADPH/NADH) small chain</fullName>
    </submittedName>
</protein>
<dbReference type="PANTHER" id="PTHR43100">
    <property type="entry name" value="GLUTAMATE SYNTHASE [NADPH] SMALL CHAIN"/>
    <property type="match status" value="1"/>
</dbReference>
<feature type="domain" description="Dihydroprymidine dehydrogenase" evidence="7">
    <location>
        <begin position="29"/>
        <end position="134"/>
    </location>
</feature>
<evidence type="ECO:0000256" key="4">
    <source>
        <dbReference type="ARBA" id="ARBA00029440"/>
    </source>
</evidence>
<sequence>MDERHPDGFLKHPREAIGKRDPAERRGDYREIYAPSWEEAHLRRQGERCMDCGVPTCHGGCPIGNLIPEWNDLVYRGQWREALERLHATNNFPEFTGYTCPAPCEPACTLAYNADAVAIKSLERAIVDKGWEMDWIRPEPPRHRTGKQVAVVGSGPAGLACAQQLNRAGHTVTVYERDESLGGLMTLGIPDFKFDKRQVTRRLDQLRREGIVFQTKVEVGVTVSLAELRERADAVCLAIGAQAHRDVSVPGRELAGIHFGMTYLTDENRRQAGGGPVSIDAGGKRVVVLGGGDTGADCVATAHRQGAVDVAQISVRDQPPATRPEDNPWPWQPSIFEQTYALEEGGQALYALDVTAFVDEDGDGRVDALMAERVKWTLDTQGRRIDKTVLEHDVRVAADLVLIAIGFGGAQAQALAQQGITLTDSGRVAADESMMTSLEGVFTTGDSRRGPSLVVWAIGEGRDAAHHIDGYLMGESRLPPSLATQSPPTDD</sequence>
<dbReference type="GO" id="GO:0016639">
    <property type="term" value="F:oxidoreductase activity, acting on the CH-NH2 group of donors, NAD or NADP as acceptor"/>
    <property type="evidence" value="ECO:0007669"/>
    <property type="project" value="InterPro"/>
</dbReference>
<dbReference type="SUPFAM" id="SSF46548">
    <property type="entry name" value="alpha-helical ferredoxin"/>
    <property type="match status" value="1"/>
</dbReference>
<keyword evidence="2" id="KW-0560">Oxidoreductase</keyword>
<dbReference type="GO" id="GO:0006537">
    <property type="term" value="P:glutamate biosynthetic process"/>
    <property type="evidence" value="ECO:0007669"/>
    <property type="project" value="UniProtKB-KW"/>
</dbReference>
<keyword evidence="9" id="KW-1185">Reference proteome</keyword>
<dbReference type="NCBIfam" id="TIGR01317">
    <property type="entry name" value="GOGAT_sm_gam"/>
    <property type="match status" value="1"/>
</dbReference>
<dbReference type="OrthoDB" id="9803192at2"/>
<evidence type="ECO:0000256" key="1">
    <source>
        <dbReference type="ARBA" id="ARBA00022605"/>
    </source>
</evidence>
<keyword evidence="1" id="KW-0028">Amino-acid biosynthesis</keyword>
<evidence type="ECO:0000313" key="8">
    <source>
        <dbReference type="EMBL" id="SDX64302.1"/>
    </source>
</evidence>
<dbReference type="Pfam" id="PF14691">
    <property type="entry name" value="Fer4_20"/>
    <property type="match status" value="1"/>
</dbReference>
<feature type="domain" description="FAD/NAD(P)-binding" evidence="6">
    <location>
        <begin position="148"/>
        <end position="461"/>
    </location>
</feature>
<evidence type="ECO:0000256" key="3">
    <source>
        <dbReference type="ARBA" id="ARBA00023164"/>
    </source>
</evidence>
<organism evidence="8 9">
    <name type="scientific">Aidingimonas halophila</name>
    <dbReference type="NCBI Taxonomy" id="574349"/>
    <lineage>
        <taxon>Bacteria</taxon>
        <taxon>Pseudomonadati</taxon>
        <taxon>Pseudomonadota</taxon>
        <taxon>Gammaproteobacteria</taxon>
        <taxon>Oceanospirillales</taxon>
        <taxon>Halomonadaceae</taxon>
        <taxon>Aidingimonas</taxon>
    </lineage>
</organism>
<dbReference type="InterPro" id="IPR023753">
    <property type="entry name" value="FAD/NAD-binding_dom"/>
</dbReference>
<dbReference type="GO" id="GO:0051536">
    <property type="term" value="F:iron-sulfur cluster binding"/>
    <property type="evidence" value="ECO:0007669"/>
    <property type="project" value="InterPro"/>
</dbReference>
<dbReference type="InterPro" id="IPR009051">
    <property type="entry name" value="Helical_ferredxn"/>
</dbReference>
<proteinExistence type="predicted"/>
<dbReference type="InterPro" id="IPR006005">
    <property type="entry name" value="Glut_synth_ssu1"/>
</dbReference>
<comment type="pathway">
    <text evidence="4">Amino-acid biosynthesis.</text>
</comment>
<dbReference type="RefSeq" id="WP_092570448.1">
    <property type="nucleotide sequence ID" value="NZ_BMXH01000005.1"/>
</dbReference>
<dbReference type="AlphaFoldDB" id="A0A1H3DCQ6"/>
<gene>
    <name evidence="8" type="ORF">SAMN05443545_106254</name>
</gene>
<dbReference type="InterPro" id="IPR036188">
    <property type="entry name" value="FAD/NAD-bd_sf"/>
</dbReference>
<dbReference type="Pfam" id="PF07992">
    <property type="entry name" value="Pyr_redox_2"/>
    <property type="match status" value="1"/>
</dbReference>
<feature type="region of interest" description="Disordered" evidence="5">
    <location>
        <begin position="1"/>
        <end position="22"/>
    </location>
</feature>
<evidence type="ECO:0000256" key="2">
    <source>
        <dbReference type="ARBA" id="ARBA00023002"/>
    </source>
</evidence>